<sequence>MKEKNTYKDDISVPEETVIYYSRTALLFLLIMYVGIILLGIYFIYEKNYFGVLFLGIGIYSIYIQIKKLRDKSPQITINAEGIKLKDENLVSWNNIQNDRIFTKFRRYSFANYFGFNNKQIEIGELDIHFDDLENLLHVYRVRFENNNS</sequence>
<evidence type="ECO:0000313" key="3">
    <source>
        <dbReference type="Proteomes" id="UP000663440"/>
    </source>
</evidence>
<keyword evidence="1" id="KW-1133">Transmembrane helix</keyword>
<gene>
    <name evidence="2" type="ORF">J0383_15560</name>
</gene>
<dbReference type="RefSeq" id="WP_207294918.1">
    <property type="nucleotide sequence ID" value="NZ_CP071448.1"/>
</dbReference>
<keyword evidence="1" id="KW-0472">Membrane</keyword>
<evidence type="ECO:0000313" key="2">
    <source>
        <dbReference type="EMBL" id="QSW87696.1"/>
    </source>
</evidence>
<organism evidence="2 3">
    <name type="scientific">Flavobacterium endoglycinae</name>
    <dbReference type="NCBI Taxonomy" id="2816357"/>
    <lineage>
        <taxon>Bacteria</taxon>
        <taxon>Pseudomonadati</taxon>
        <taxon>Bacteroidota</taxon>
        <taxon>Flavobacteriia</taxon>
        <taxon>Flavobacteriales</taxon>
        <taxon>Flavobacteriaceae</taxon>
        <taxon>Flavobacterium</taxon>
    </lineage>
</organism>
<accession>A0ABX7Q9K9</accession>
<proteinExistence type="predicted"/>
<feature type="transmembrane region" description="Helical" evidence="1">
    <location>
        <begin position="20"/>
        <end position="43"/>
    </location>
</feature>
<evidence type="ECO:0000256" key="1">
    <source>
        <dbReference type="SAM" id="Phobius"/>
    </source>
</evidence>
<dbReference type="Proteomes" id="UP000663440">
    <property type="component" value="Chromosome"/>
</dbReference>
<keyword evidence="1" id="KW-0812">Transmembrane</keyword>
<keyword evidence="3" id="KW-1185">Reference proteome</keyword>
<feature type="transmembrane region" description="Helical" evidence="1">
    <location>
        <begin position="49"/>
        <end position="66"/>
    </location>
</feature>
<name>A0ABX7Q9K9_9FLAO</name>
<dbReference type="EMBL" id="CP071448">
    <property type="protein sequence ID" value="QSW87696.1"/>
    <property type="molecule type" value="Genomic_DNA"/>
</dbReference>
<protein>
    <submittedName>
        <fullName evidence="2">Uncharacterized protein</fullName>
    </submittedName>
</protein>
<reference evidence="2 3" key="1">
    <citation type="submission" date="2021-03" db="EMBL/GenBank/DDBJ databases">
        <title>Flavobacterium kribbensis sp. nov, an endophytic bacteria, isolated from soybean.</title>
        <authorList>
            <person name="Lee J."/>
            <person name="Seo J."/>
        </authorList>
    </citation>
    <scope>NUCLEOTIDE SEQUENCE [LARGE SCALE GENOMIC DNA]</scope>
    <source>
        <strain evidence="2 3">BB8</strain>
    </source>
</reference>